<sequence length="125" mass="14279">KKKKKKKGKSYSARGRIARKPPSPGEFPVRRARGRGDGGFFNQKNKKKNSLLLFFRPLHIAGNKVGGHKGVRPIESNQILFLFSFSTRNQKKNKEIRQVGPGRSRGCVKRRHQLRGDVVAFLREK</sequence>
<dbReference type="EMBL" id="JAEFCI010003857">
    <property type="protein sequence ID" value="KAG5461300.1"/>
    <property type="molecule type" value="Genomic_DNA"/>
</dbReference>
<evidence type="ECO:0000256" key="1">
    <source>
        <dbReference type="SAM" id="MobiDB-lite"/>
    </source>
</evidence>
<feature type="non-terminal residue" evidence="2">
    <location>
        <position position="1"/>
    </location>
</feature>
<organism evidence="2 3">
    <name type="scientific">Olpidium bornovanus</name>
    <dbReference type="NCBI Taxonomy" id="278681"/>
    <lineage>
        <taxon>Eukaryota</taxon>
        <taxon>Fungi</taxon>
        <taxon>Fungi incertae sedis</taxon>
        <taxon>Olpidiomycota</taxon>
        <taxon>Olpidiomycotina</taxon>
        <taxon>Olpidiomycetes</taxon>
        <taxon>Olpidiales</taxon>
        <taxon>Olpidiaceae</taxon>
        <taxon>Olpidium</taxon>
    </lineage>
</organism>
<protein>
    <submittedName>
        <fullName evidence="2">Uncharacterized protein</fullName>
    </submittedName>
</protein>
<evidence type="ECO:0000313" key="3">
    <source>
        <dbReference type="Proteomes" id="UP000673691"/>
    </source>
</evidence>
<name>A0A8H8DK58_9FUNG</name>
<comment type="caution">
    <text evidence="2">The sequence shown here is derived from an EMBL/GenBank/DDBJ whole genome shotgun (WGS) entry which is preliminary data.</text>
</comment>
<gene>
    <name evidence="2" type="ORF">BJ554DRAFT_6526</name>
</gene>
<reference evidence="2 3" key="1">
    <citation type="journal article" name="Sci. Rep.">
        <title>Genome-scale phylogenetic analyses confirm Olpidium as the closest living zoosporic fungus to the non-flagellated, terrestrial fungi.</title>
        <authorList>
            <person name="Chang Y."/>
            <person name="Rochon D."/>
            <person name="Sekimoto S."/>
            <person name="Wang Y."/>
            <person name="Chovatia M."/>
            <person name="Sandor L."/>
            <person name="Salamov A."/>
            <person name="Grigoriev I.V."/>
            <person name="Stajich J.E."/>
            <person name="Spatafora J.W."/>
        </authorList>
    </citation>
    <scope>NUCLEOTIDE SEQUENCE [LARGE SCALE GENOMIC DNA]</scope>
    <source>
        <strain evidence="2">S191</strain>
    </source>
</reference>
<dbReference type="Proteomes" id="UP000673691">
    <property type="component" value="Unassembled WGS sequence"/>
</dbReference>
<evidence type="ECO:0000313" key="2">
    <source>
        <dbReference type="EMBL" id="KAG5461300.1"/>
    </source>
</evidence>
<dbReference type="AlphaFoldDB" id="A0A8H8DK58"/>
<keyword evidence="3" id="KW-1185">Reference proteome</keyword>
<feature type="region of interest" description="Disordered" evidence="1">
    <location>
        <begin position="1"/>
        <end position="43"/>
    </location>
</feature>
<accession>A0A8H8DK58</accession>
<proteinExistence type="predicted"/>